<dbReference type="EMBL" id="CP109441">
    <property type="protein sequence ID" value="WUV49944.1"/>
    <property type="molecule type" value="Genomic_DNA"/>
</dbReference>
<dbReference type="RefSeq" id="WP_329414655.1">
    <property type="nucleotide sequence ID" value="NZ_CP109441.1"/>
</dbReference>
<proteinExistence type="predicted"/>
<organism evidence="2 3">
    <name type="scientific">Nocardia vinacea</name>
    <dbReference type="NCBI Taxonomy" id="96468"/>
    <lineage>
        <taxon>Bacteria</taxon>
        <taxon>Bacillati</taxon>
        <taxon>Actinomycetota</taxon>
        <taxon>Actinomycetes</taxon>
        <taxon>Mycobacteriales</taxon>
        <taxon>Nocardiaceae</taxon>
        <taxon>Nocardia</taxon>
    </lineage>
</organism>
<feature type="region of interest" description="Disordered" evidence="1">
    <location>
        <begin position="1"/>
        <end position="21"/>
    </location>
</feature>
<protein>
    <submittedName>
        <fullName evidence="2">Uncharacterized protein</fullName>
    </submittedName>
</protein>
<keyword evidence="3" id="KW-1185">Reference proteome</keyword>
<sequence>MNTPTPPEPAAPTKFAECRTDPGELTTDHVIWAMSLHYRCPPRCLVLGRALGTLDAAFVSATTKPPEPTAVGEPTHQPATGAPRAIGELDQLLADRIREHHRLTANTSERE</sequence>
<gene>
    <name evidence="2" type="ORF">OG563_18165</name>
</gene>
<evidence type="ECO:0000313" key="2">
    <source>
        <dbReference type="EMBL" id="WUV49944.1"/>
    </source>
</evidence>
<accession>A0ABZ1Z339</accession>
<dbReference type="Proteomes" id="UP001432062">
    <property type="component" value="Chromosome"/>
</dbReference>
<reference evidence="2" key="1">
    <citation type="submission" date="2022-10" db="EMBL/GenBank/DDBJ databases">
        <title>The complete genomes of actinobacterial strains from the NBC collection.</title>
        <authorList>
            <person name="Joergensen T.S."/>
            <person name="Alvarez Arevalo M."/>
            <person name="Sterndorff E.B."/>
            <person name="Faurdal D."/>
            <person name="Vuksanovic O."/>
            <person name="Mourched A.-S."/>
            <person name="Charusanti P."/>
            <person name="Shaw S."/>
            <person name="Blin K."/>
            <person name="Weber T."/>
        </authorList>
    </citation>
    <scope>NUCLEOTIDE SEQUENCE</scope>
    <source>
        <strain evidence="2">NBC_01482</strain>
    </source>
</reference>
<feature type="compositionally biased region" description="Pro residues" evidence="1">
    <location>
        <begin position="1"/>
        <end position="10"/>
    </location>
</feature>
<name>A0ABZ1Z339_9NOCA</name>
<evidence type="ECO:0000256" key="1">
    <source>
        <dbReference type="SAM" id="MobiDB-lite"/>
    </source>
</evidence>
<evidence type="ECO:0000313" key="3">
    <source>
        <dbReference type="Proteomes" id="UP001432062"/>
    </source>
</evidence>